<dbReference type="PANTHER" id="PTHR23319">
    <property type="entry name" value="GRAM DOMAIN CONTAINING 1B, ISOFORM E"/>
    <property type="match status" value="1"/>
</dbReference>
<dbReference type="InterPro" id="IPR011993">
    <property type="entry name" value="PH-like_dom_sf"/>
</dbReference>
<reference evidence="8" key="1">
    <citation type="submission" date="2023-10" db="EMBL/GenBank/DDBJ databases">
        <title>Genome assembly of Pristionchus species.</title>
        <authorList>
            <person name="Yoshida K."/>
            <person name="Sommer R.J."/>
        </authorList>
    </citation>
    <scope>NUCLEOTIDE SEQUENCE</scope>
    <source>
        <strain evidence="8">RS5133</strain>
    </source>
</reference>
<sequence length="775" mass="85562">SLPSVRSVDQRPFIIHRPRHTTTMATFRKDKRASLTALDPPLSPIAEEGAVRKVSTFKRFFSTRPHKSKKMGRSLTLDTPSMQQKEKDPRPRNLSFELPHDDSDPGVNSASSSSAASTCSEQSFGRTISSDGAGLLEPISAQAKAFSCTSINSNGNTDESDGPLRISISNADSENNTQINAGSRTASKHKYFSQDSDRSFIKKYFQPSFAERNAQFRKLFGELVPEDEQMLASFSCAYQREILVQGRIFISSRHFCFYANIFGWGKRGAWKGTLFAIPMTDVKEITKEKAVLIFPNSVQLNCENGSHFFFASFANRDKSLKVMQLAWKQLKATGEAMAPEELWDLMNPANETNEEKPEKVNEKRTSKREKGSPSVSSAEEPNMQKTSSAPNIDPIRAAAGACSALDDSDAAERSSTSSTTDVSMSECLCDDHKGRMLLDHIFPRSPSELFDLIFTSSPWFVQLNSALQRTAYAKMPQNYSGYVASDWATDKDGVRNRTCTYTMALNQAMAPKSCVVTEKQIYKEFPGGFTISKETQNSGVPYCDSFFVHCTYCVMRYGSGQTRLVVHGALVFRKSVWSVIRGYIEKSTAQGLDDHYNALFGALTEECKRQAGGADEAAMALEDDEQNRMDTSSEEGGETEAGTTTMRGMAGSISGINFVHHARGKVQEEPYFELPFFGRVRRLDFYGMGIMSLLGVLCYILLVLVTRLPLYQPSPAESRIAQAFDRYLSPDSAHNPPAAAAAQPDLDALIAAIAKIGAQLQQLRDAAPNARGGEL</sequence>
<gene>
    <name evidence="8" type="ORF">PFISCL1PPCAC_18865</name>
</gene>
<keyword evidence="2 6" id="KW-0812">Transmembrane</keyword>
<keyword evidence="4 6" id="KW-0472">Membrane</keyword>
<dbReference type="InterPro" id="IPR051482">
    <property type="entry name" value="Cholesterol_transport"/>
</dbReference>
<dbReference type="GO" id="GO:0120015">
    <property type="term" value="F:sterol transfer activity"/>
    <property type="evidence" value="ECO:0007669"/>
    <property type="project" value="TreeGrafter"/>
</dbReference>
<dbReference type="Pfam" id="PF02893">
    <property type="entry name" value="GRAM"/>
    <property type="match status" value="1"/>
</dbReference>
<evidence type="ECO:0000256" key="4">
    <source>
        <dbReference type="ARBA" id="ARBA00023136"/>
    </source>
</evidence>
<protein>
    <recommendedName>
        <fullName evidence="7">VASt domain-containing protein</fullName>
    </recommendedName>
</protein>
<dbReference type="CDD" id="cd13220">
    <property type="entry name" value="PH-GRAM_GRAMDC"/>
    <property type="match status" value="1"/>
</dbReference>
<evidence type="ECO:0000256" key="1">
    <source>
        <dbReference type="ARBA" id="ARBA00004167"/>
    </source>
</evidence>
<dbReference type="InterPro" id="IPR031968">
    <property type="entry name" value="VASt"/>
</dbReference>
<feature type="compositionally biased region" description="Polar residues" evidence="5">
    <location>
        <begin position="373"/>
        <end position="390"/>
    </location>
</feature>
<dbReference type="Pfam" id="PF16016">
    <property type="entry name" value="VASt"/>
    <property type="match status" value="1"/>
</dbReference>
<dbReference type="GO" id="GO:0005789">
    <property type="term" value="C:endoplasmic reticulum membrane"/>
    <property type="evidence" value="ECO:0007669"/>
    <property type="project" value="UniProtKB-ARBA"/>
</dbReference>
<evidence type="ECO:0000313" key="9">
    <source>
        <dbReference type="Proteomes" id="UP001432322"/>
    </source>
</evidence>
<dbReference type="GO" id="GO:0032934">
    <property type="term" value="F:sterol binding"/>
    <property type="evidence" value="ECO:0007669"/>
    <property type="project" value="TreeGrafter"/>
</dbReference>
<evidence type="ECO:0000256" key="2">
    <source>
        <dbReference type="ARBA" id="ARBA00022692"/>
    </source>
</evidence>
<keyword evidence="9" id="KW-1185">Reference proteome</keyword>
<accession>A0AAV5WAZ8</accession>
<feature type="compositionally biased region" description="Basic and acidic residues" evidence="5">
    <location>
        <begin position="353"/>
        <end position="371"/>
    </location>
</feature>
<dbReference type="InterPro" id="IPR004182">
    <property type="entry name" value="GRAM"/>
</dbReference>
<evidence type="ECO:0000256" key="3">
    <source>
        <dbReference type="ARBA" id="ARBA00022989"/>
    </source>
</evidence>
<evidence type="ECO:0000313" key="8">
    <source>
        <dbReference type="EMBL" id="GMT27568.1"/>
    </source>
</evidence>
<dbReference type="AlphaFoldDB" id="A0AAV5WAZ8"/>
<name>A0AAV5WAZ8_9BILA</name>
<dbReference type="SMART" id="SM00568">
    <property type="entry name" value="GRAM"/>
    <property type="match status" value="1"/>
</dbReference>
<feature type="transmembrane region" description="Helical" evidence="6">
    <location>
        <begin position="685"/>
        <end position="705"/>
    </location>
</feature>
<dbReference type="GO" id="GO:0140268">
    <property type="term" value="C:endoplasmic reticulum-plasma membrane contact site"/>
    <property type="evidence" value="ECO:0007669"/>
    <property type="project" value="TreeGrafter"/>
</dbReference>
<feature type="non-terminal residue" evidence="8">
    <location>
        <position position="1"/>
    </location>
</feature>
<feature type="region of interest" description="Disordered" evidence="5">
    <location>
        <begin position="348"/>
        <end position="424"/>
    </location>
</feature>
<feature type="compositionally biased region" description="Low complexity" evidence="5">
    <location>
        <begin position="414"/>
        <end position="424"/>
    </location>
</feature>
<dbReference type="PROSITE" id="PS51778">
    <property type="entry name" value="VAST"/>
    <property type="match status" value="1"/>
</dbReference>
<dbReference type="EMBL" id="BTSY01000005">
    <property type="protein sequence ID" value="GMT27568.1"/>
    <property type="molecule type" value="Genomic_DNA"/>
</dbReference>
<dbReference type="Proteomes" id="UP001432322">
    <property type="component" value="Unassembled WGS sequence"/>
</dbReference>
<dbReference type="PANTHER" id="PTHR23319:SF4">
    <property type="entry name" value="GRAM DOMAIN CONTAINING 1B, ISOFORM E"/>
    <property type="match status" value="1"/>
</dbReference>
<dbReference type="GO" id="GO:0032366">
    <property type="term" value="P:intracellular sterol transport"/>
    <property type="evidence" value="ECO:0007669"/>
    <property type="project" value="TreeGrafter"/>
</dbReference>
<feature type="region of interest" description="Disordered" evidence="5">
    <location>
        <begin position="62"/>
        <end position="124"/>
    </location>
</feature>
<organism evidence="8 9">
    <name type="scientific">Pristionchus fissidentatus</name>
    <dbReference type="NCBI Taxonomy" id="1538716"/>
    <lineage>
        <taxon>Eukaryota</taxon>
        <taxon>Metazoa</taxon>
        <taxon>Ecdysozoa</taxon>
        <taxon>Nematoda</taxon>
        <taxon>Chromadorea</taxon>
        <taxon>Rhabditida</taxon>
        <taxon>Rhabditina</taxon>
        <taxon>Diplogasteromorpha</taxon>
        <taxon>Diplogasteroidea</taxon>
        <taxon>Neodiplogasteridae</taxon>
        <taxon>Pristionchus</taxon>
    </lineage>
</organism>
<proteinExistence type="predicted"/>
<feature type="domain" description="VASt" evidence="7">
    <location>
        <begin position="433"/>
        <end position="611"/>
    </location>
</feature>
<evidence type="ECO:0000256" key="6">
    <source>
        <dbReference type="SAM" id="Phobius"/>
    </source>
</evidence>
<evidence type="ECO:0000256" key="5">
    <source>
        <dbReference type="SAM" id="MobiDB-lite"/>
    </source>
</evidence>
<evidence type="ECO:0000259" key="7">
    <source>
        <dbReference type="PROSITE" id="PS51778"/>
    </source>
</evidence>
<dbReference type="Gene3D" id="2.30.29.30">
    <property type="entry name" value="Pleckstrin-homology domain (PH domain)/Phosphotyrosine-binding domain (PTB)"/>
    <property type="match status" value="1"/>
</dbReference>
<feature type="region of interest" description="Disordered" evidence="5">
    <location>
        <begin position="614"/>
        <end position="644"/>
    </location>
</feature>
<keyword evidence="3 6" id="KW-1133">Transmembrane helix</keyword>
<comment type="caution">
    <text evidence="8">The sequence shown here is derived from an EMBL/GenBank/DDBJ whole genome shotgun (WGS) entry which is preliminary data.</text>
</comment>
<dbReference type="GO" id="GO:0005886">
    <property type="term" value="C:plasma membrane"/>
    <property type="evidence" value="ECO:0007669"/>
    <property type="project" value="TreeGrafter"/>
</dbReference>
<comment type="subcellular location">
    <subcellularLocation>
        <location evidence="1">Membrane</location>
        <topology evidence="1">Single-pass membrane protein</topology>
    </subcellularLocation>
</comment>